<dbReference type="KEGG" id="ccam:M5D45_27010"/>
<evidence type="ECO:0000256" key="1">
    <source>
        <dbReference type="ARBA" id="ARBA00001962"/>
    </source>
</evidence>
<accession>A0AAE9I5K8</accession>
<evidence type="ECO:0000256" key="6">
    <source>
        <dbReference type="ARBA" id="ARBA00023004"/>
    </source>
</evidence>
<dbReference type="CDD" id="cd03469">
    <property type="entry name" value="Rieske_RO_Alpha_N"/>
    <property type="match status" value="1"/>
</dbReference>
<dbReference type="InterPro" id="IPR015879">
    <property type="entry name" value="Ring_hydroxy_dOase_asu_C_dom"/>
</dbReference>
<dbReference type="Proteomes" id="UP000318943">
    <property type="component" value="Unassembled WGS sequence"/>
</dbReference>
<dbReference type="SUPFAM" id="SSF55961">
    <property type="entry name" value="Bet v1-like"/>
    <property type="match status" value="1"/>
</dbReference>
<dbReference type="InterPro" id="IPR001663">
    <property type="entry name" value="Rng_hydr_dOase-A"/>
</dbReference>
<keyword evidence="4" id="KW-0479">Metal-binding</keyword>
<dbReference type="GO" id="GO:0051537">
    <property type="term" value="F:2 iron, 2 sulfur cluster binding"/>
    <property type="evidence" value="ECO:0007669"/>
    <property type="project" value="UniProtKB-KW"/>
</dbReference>
<proteinExistence type="inferred from homology"/>
<dbReference type="PANTHER" id="PTHR43756:SF5">
    <property type="entry name" value="CHOLINE MONOOXYGENASE, CHLOROPLASTIC"/>
    <property type="match status" value="1"/>
</dbReference>
<dbReference type="AlphaFoldDB" id="A0AAE9I5K8"/>
<dbReference type="InterPro" id="IPR036922">
    <property type="entry name" value="Rieske_2Fe-2S_sf"/>
</dbReference>
<reference evidence="10" key="3">
    <citation type="submission" date="2022-05" db="EMBL/GenBank/DDBJ databases">
        <authorList>
            <person name="Kunte H.-J."/>
        </authorList>
    </citation>
    <scope>NUCLEOTIDE SEQUENCE</scope>
    <source>
        <strain evidence="10">G5</strain>
    </source>
</reference>
<evidence type="ECO:0000256" key="4">
    <source>
        <dbReference type="ARBA" id="ARBA00022723"/>
    </source>
</evidence>
<evidence type="ECO:0000256" key="2">
    <source>
        <dbReference type="ARBA" id="ARBA00008751"/>
    </source>
</evidence>
<dbReference type="EMBL" id="CP097331">
    <property type="protein sequence ID" value="URF06736.1"/>
    <property type="molecule type" value="Genomic_DNA"/>
</dbReference>
<name>A0AAE9I5K8_9BURK</name>
<evidence type="ECO:0000256" key="7">
    <source>
        <dbReference type="ARBA" id="ARBA00023014"/>
    </source>
</evidence>
<dbReference type="InterPro" id="IPR017941">
    <property type="entry name" value="Rieske_2Fe-2S"/>
</dbReference>
<dbReference type="EMBL" id="VCIZ01000002">
    <property type="protein sequence ID" value="TSP13623.1"/>
    <property type="molecule type" value="Genomic_DNA"/>
</dbReference>
<evidence type="ECO:0000313" key="9">
    <source>
        <dbReference type="EMBL" id="TSP13623.1"/>
    </source>
</evidence>
<dbReference type="PANTHER" id="PTHR43756">
    <property type="entry name" value="CHOLINE MONOOXYGENASE, CHLOROPLASTIC"/>
    <property type="match status" value="1"/>
</dbReference>
<dbReference type="Pfam" id="PF00848">
    <property type="entry name" value="Ring_hydroxyl_A"/>
    <property type="match status" value="1"/>
</dbReference>
<dbReference type="GO" id="GO:0005506">
    <property type="term" value="F:iron ion binding"/>
    <property type="evidence" value="ECO:0007669"/>
    <property type="project" value="InterPro"/>
</dbReference>
<sequence>MSDLSQSSHFEAEALQLSVASYCDDDVFAMEMERIFRRSSTYIGHDRMVPDQGDWRALGHEDNARVLVRTDHGVELISNVCRHRQALMLGQYGPGATAGNGQGNLRERGGNIVCPLHGWTYDSSGQLIGAPQFPEKPCRNLERFPLQNVNGFLFEGPRNAAHDLRGLFDRPELDFGDYVLDHVEMHRCDCNWKTFVEIYNDDYHIGPFHPGLGRYVHSEGLSWEYGDWYSVQRIDVHPTLEIAGTDTYRTWHERLLAYGDGRVPDFGAIWATYYPTHMIEVFPYALVLSTLYPKGVHETMNVIEFYYPEELAAFDRELVEAHRAAYMETAIEDDEIAERVDAGRRALYRQGKTDAGPYQTPLEDGMRHFHGWYRKLMDTPVAAPMPVREPAATARRTIPIARAVC</sequence>
<evidence type="ECO:0000256" key="5">
    <source>
        <dbReference type="ARBA" id="ARBA00023002"/>
    </source>
</evidence>
<dbReference type="PRINTS" id="PR00090">
    <property type="entry name" value="RNGDIOXGNASE"/>
</dbReference>
<organism evidence="10 12">
    <name type="scientific">Cupriavidus campinensis</name>
    <dbReference type="NCBI Taxonomy" id="151783"/>
    <lineage>
        <taxon>Bacteria</taxon>
        <taxon>Pseudomonadati</taxon>
        <taxon>Pseudomonadota</taxon>
        <taxon>Betaproteobacteria</taxon>
        <taxon>Burkholderiales</taxon>
        <taxon>Burkholderiaceae</taxon>
        <taxon>Cupriavidus</taxon>
    </lineage>
</organism>
<comment type="cofactor">
    <cofactor evidence="1">
        <name>Fe cation</name>
        <dbReference type="ChEBI" id="CHEBI:24875"/>
    </cofactor>
</comment>
<evidence type="ECO:0000313" key="10">
    <source>
        <dbReference type="EMBL" id="URF06736.1"/>
    </source>
</evidence>
<reference evidence="9 11" key="1">
    <citation type="submission" date="2019-05" db="EMBL/GenBank/DDBJ databases">
        <title>Whole genome sequence analysis of Cupriavidus campinensis S14E4C strain.</title>
        <authorList>
            <person name="Abbaszade G."/>
            <person name="Szabo A."/>
            <person name="Toumi M."/>
            <person name="Toth E."/>
        </authorList>
    </citation>
    <scope>NUCLEOTIDE SEQUENCE [LARGE SCALE GENOMIC DNA]</scope>
    <source>
        <strain evidence="9 11">S14E4C</strain>
    </source>
</reference>
<gene>
    <name evidence="9" type="ORF">FGG12_03810</name>
    <name evidence="10" type="ORF">M5D45_27010</name>
</gene>
<dbReference type="PROSITE" id="PS51296">
    <property type="entry name" value="RIESKE"/>
    <property type="match status" value="1"/>
</dbReference>
<evidence type="ECO:0000256" key="3">
    <source>
        <dbReference type="ARBA" id="ARBA00022714"/>
    </source>
</evidence>
<dbReference type="Proteomes" id="UP001056132">
    <property type="component" value="Chromosome 2"/>
</dbReference>
<dbReference type="Gene3D" id="2.102.10.10">
    <property type="entry name" value="Rieske [2Fe-2S] iron-sulphur domain"/>
    <property type="match status" value="1"/>
</dbReference>
<dbReference type="CDD" id="cd00680">
    <property type="entry name" value="RHO_alpha_C"/>
    <property type="match status" value="1"/>
</dbReference>
<dbReference type="Pfam" id="PF00355">
    <property type="entry name" value="Rieske"/>
    <property type="match status" value="1"/>
</dbReference>
<protein>
    <submittedName>
        <fullName evidence="10">Aromatic ring-hydroxylating dioxygenase subunit alpha</fullName>
    </submittedName>
</protein>
<evidence type="ECO:0000259" key="8">
    <source>
        <dbReference type="PROSITE" id="PS51296"/>
    </source>
</evidence>
<keyword evidence="3" id="KW-0001">2Fe-2S</keyword>
<keyword evidence="10" id="KW-0223">Dioxygenase</keyword>
<evidence type="ECO:0000313" key="12">
    <source>
        <dbReference type="Proteomes" id="UP001056132"/>
    </source>
</evidence>
<evidence type="ECO:0000313" key="11">
    <source>
        <dbReference type="Proteomes" id="UP000318943"/>
    </source>
</evidence>
<dbReference type="Gene3D" id="3.90.380.10">
    <property type="entry name" value="Naphthalene 1,2-dioxygenase Alpha Subunit, Chain A, domain 1"/>
    <property type="match status" value="1"/>
</dbReference>
<keyword evidence="6" id="KW-0408">Iron</keyword>
<comment type="similarity">
    <text evidence="2">Belongs to the bacterial ring-hydroxylating dioxygenase alpha subunit family.</text>
</comment>
<feature type="domain" description="Rieske" evidence="8">
    <location>
        <begin position="40"/>
        <end position="155"/>
    </location>
</feature>
<keyword evidence="11" id="KW-1185">Reference proteome</keyword>
<dbReference type="GO" id="GO:0051213">
    <property type="term" value="F:dioxygenase activity"/>
    <property type="evidence" value="ECO:0007669"/>
    <property type="project" value="UniProtKB-KW"/>
</dbReference>
<reference evidence="10" key="2">
    <citation type="journal article" date="2022" name="Microbiol. Resour. Announc.">
        <title>Genome Sequence of Cupriavidus campinensis Strain G5, a Member of a Bacterial Consortium Capable of Polyethylene Degradation.</title>
        <authorList>
            <person name="Schneider B."/>
            <person name="Pfeiffer F."/>
            <person name="Dyall-Smith M."/>
            <person name="Kunte H.J."/>
        </authorList>
    </citation>
    <scope>NUCLEOTIDE SEQUENCE</scope>
    <source>
        <strain evidence="10">G5</strain>
    </source>
</reference>
<dbReference type="SUPFAM" id="SSF50022">
    <property type="entry name" value="ISP domain"/>
    <property type="match status" value="1"/>
</dbReference>
<dbReference type="RefSeq" id="WP_144196325.1">
    <property type="nucleotide sequence ID" value="NZ_CAJPVH010000068.1"/>
</dbReference>
<keyword evidence="5" id="KW-0560">Oxidoreductase</keyword>
<keyword evidence="7" id="KW-0411">Iron-sulfur</keyword>